<accession>A0A811QH05</accession>
<comment type="similarity">
    <text evidence="1">Belongs to the ribosome-inactivating protein family.</text>
</comment>
<comment type="catalytic activity">
    <reaction evidence="1">
        <text>Endohydrolysis of the N-glycosidic bond at one specific adenosine on the 28S rRNA.</text>
        <dbReference type="EC" id="3.2.2.22"/>
    </reaction>
</comment>
<feature type="region of interest" description="Disordered" evidence="2">
    <location>
        <begin position="1"/>
        <end position="25"/>
    </location>
</feature>
<dbReference type="AlphaFoldDB" id="A0A811QH05"/>
<keyword evidence="1" id="KW-0652">Protein synthesis inhibitor</keyword>
<feature type="region of interest" description="Disordered" evidence="2">
    <location>
        <begin position="168"/>
        <end position="193"/>
    </location>
</feature>
<keyword evidence="1" id="KW-0378">Hydrolase</keyword>
<keyword evidence="1" id="KW-0611">Plant defense</keyword>
<dbReference type="InterPro" id="IPR036041">
    <property type="entry name" value="Ribosome-inact_prot_sf"/>
</dbReference>
<evidence type="ECO:0000256" key="2">
    <source>
        <dbReference type="SAM" id="MobiDB-lite"/>
    </source>
</evidence>
<keyword evidence="4" id="KW-1185">Reference proteome</keyword>
<dbReference type="SUPFAM" id="SSF56371">
    <property type="entry name" value="Ribosome inactivating proteins (RIP)"/>
    <property type="match status" value="1"/>
</dbReference>
<sequence length="239" mass="25925">MGDTPDQEMLDVKSAGDGELQVGPGVPASRCSPAIGNLGICDAAANQEAPVKDVEMAEDQPPAGLSYTIDDQRSSFTEFIKDLRVILADHQDREDICDRHVDPNISSSRKHPLLPKPRAEQPVRWIRIKLQLQVVEGEESSSSATLLMRDDNVDVIGFINRSESVTILPTQREAPSDPPQEYKPLVAPSPVSSSLRPEPLWFAHGNPLYQIEALASLPPSRRATKVSSEEGHSGGGYGG</sequence>
<dbReference type="EMBL" id="CAJGYO010000009">
    <property type="protein sequence ID" value="CAD6255303.1"/>
    <property type="molecule type" value="Genomic_DNA"/>
</dbReference>
<dbReference type="GO" id="GO:0030598">
    <property type="term" value="F:rRNA N-glycosylase activity"/>
    <property type="evidence" value="ECO:0007669"/>
    <property type="project" value="UniProtKB-EC"/>
</dbReference>
<feature type="region of interest" description="Disordered" evidence="2">
    <location>
        <begin position="219"/>
        <end position="239"/>
    </location>
</feature>
<feature type="compositionally biased region" description="Low complexity" evidence="2">
    <location>
        <begin position="184"/>
        <end position="193"/>
    </location>
</feature>
<evidence type="ECO:0000313" key="4">
    <source>
        <dbReference type="Proteomes" id="UP000604825"/>
    </source>
</evidence>
<gene>
    <name evidence="3" type="ORF">NCGR_LOCUS38897</name>
</gene>
<reference evidence="3" key="1">
    <citation type="submission" date="2020-10" db="EMBL/GenBank/DDBJ databases">
        <authorList>
            <person name="Han B."/>
            <person name="Lu T."/>
            <person name="Zhao Q."/>
            <person name="Huang X."/>
            <person name="Zhao Y."/>
        </authorList>
    </citation>
    <scope>NUCLEOTIDE SEQUENCE</scope>
</reference>
<protein>
    <recommendedName>
        <fullName evidence="1">rRNA N-glycosylase</fullName>
        <ecNumber evidence="1">3.2.2.22</ecNumber>
    </recommendedName>
</protein>
<proteinExistence type="inferred from homology"/>
<dbReference type="GO" id="GO:0090729">
    <property type="term" value="F:toxin activity"/>
    <property type="evidence" value="ECO:0007669"/>
    <property type="project" value="UniProtKB-KW"/>
</dbReference>
<dbReference type="Pfam" id="PF00161">
    <property type="entry name" value="RIP"/>
    <property type="match status" value="1"/>
</dbReference>
<evidence type="ECO:0000313" key="3">
    <source>
        <dbReference type="EMBL" id="CAD6255303.1"/>
    </source>
</evidence>
<dbReference type="EC" id="3.2.2.22" evidence="1"/>
<keyword evidence="1" id="KW-0800">Toxin</keyword>
<evidence type="ECO:0000256" key="1">
    <source>
        <dbReference type="RuleBase" id="RU004915"/>
    </source>
</evidence>
<dbReference type="InterPro" id="IPR001574">
    <property type="entry name" value="Ribosome_inactivat_prot"/>
</dbReference>
<organism evidence="3 4">
    <name type="scientific">Miscanthus lutarioriparius</name>
    <dbReference type="NCBI Taxonomy" id="422564"/>
    <lineage>
        <taxon>Eukaryota</taxon>
        <taxon>Viridiplantae</taxon>
        <taxon>Streptophyta</taxon>
        <taxon>Embryophyta</taxon>
        <taxon>Tracheophyta</taxon>
        <taxon>Spermatophyta</taxon>
        <taxon>Magnoliopsida</taxon>
        <taxon>Liliopsida</taxon>
        <taxon>Poales</taxon>
        <taxon>Poaceae</taxon>
        <taxon>PACMAD clade</taxon>
        <taxon>Panicoideae</taxon>
        <taxon>Andropogonodae</taxon>
        <taxon>Andropogoneae</taxon>
        <taxon>Saccharinae</taxon>
        <taxon>Miscanthus</taxon>
    </lineage>
</organism>
<dbReference type="GO" id="GO:0006952">
    <property type="term" value="P:defense response"/>
    <property type="evidence" value="ECO:0007669"/>
    <property type="project" value="UniProtKB-KW"/>
</dbReference>
<dbReference type="InterPro" id="IPR016138">
    <property type="entry name" value="Ribosome_inactivat_prot_sub1"/>
</dbReference>
<dbReference type="Proteomes" id="UP000604825">
    <property type="component" value="Unassembled WGS sequence"/>
</dbReference>
<dbReference type="Gene3D" id="3.40.420.10">
    <property type="entry name" value="Ricin (A subunit), domain 1"/>
    <property type="match status" value="1"/>
</dbReference>
<comment type="caution">
    <text evidence="3">The sequence shown here is derived from an EMBL/GenBank/DDBJ whole genome shotgun (WGS) entry which is preliminary data.</text>
</comment>
<name>A0A811QH05_9POAL</name>
<dbReference type="GO" id="GO:0017148">
    <property type="term" value="P:negative regulation of translation"/>
    <property type="evidence" value="ECO:0007669"/>
    <property type="project" value="UniProtKB-KW"/>
</dbReference>